<dbReference type="GeneID" id="5432781"/>
<evidence type="ECO:0000313" key="2">
    <source>
        <dbReference type="EMBL" id="ATZ55792.1"/>
    </source>
</evidence>
<keyword evidence="3" id="KW-1185">Reference proteome</keyword>
<dbReference type="Gene3D" id="2.120.10.30">
    <property type="entry name" value="TolB, C-terminal domain"/>
    <property type="match status" value="1"/>
</dbReference>
<name>A0A384JZ55_BOTFB</name>
<sequence length="355" mass="37084">MKASVMSTALAALTFLPSLSTCTPIASPSSVAISKLTPSLPLTVSVVKTFGFPSWCENFAIRSNGNLLVSRLDTPEVLLVSPTNAFDPITVTTFNATTYKGALGISETTKDVFYVITSAQVDDSFVKTSGVNSIWKINMNTFAQSNGTITSPATVTKIVDIPGADFLNGMTTLDDQNVLVGDIYNGWVYKVCVTTGAYSIVVNDPKMKIPAGASTNLGVNGIKISNSYLYWTNTAVGTLNKIKIASDGTPIGSSSVVVSNVPKADDFIFKSDGTIWVAQNQMDELSYIPVGATQATLVAGSNISTTLAGVTSGHFGRTAKDANILYLATSGGLALPINGTVVVAGSIVKIDTTGF</sequence>
<reference evidence="2 3" key="2">
    <citation type="journal article" date="2012" name="Eukaryot. Cell">
        <title>Genome update of Botrytis cinerea strains B05.10 and T4.</title>
        <authorList>
            <person name="Staats M."/>
            <person name="van Kan J.A."/>
        </authorList>
    </citation>
    <scope>NUCLEOTIDE SEQUENCE [LARGE SCALE GENOMIC DNA]</scope>
    <source>
        <strain evidence="2 3">B05.10</strain>
    </source>
</reference>
<evidence type="ECO:0008006" key="4">
    <source>
        <dbReference type="Google" id="ProtNLM"/>
    </source>
</evidence>
<dbReference type="AlphaFoldDB" id="A0A384JZ55"/>
<evidence type="ECO:0000256" key="1">
    <source>
        <dbReference type="SAM" id="SignalP"/>
    </source>
</evidence>
<dbReference type="PANTHER" id="PTHR42060:SF1">
    <property type="entry name" value="NHL REPEAT-CONTAINING PROTEIN"/>
    <property type="match status" value="1"/>
</dbReference>
<reference evidence="2 3" key="3">
    <citation type="journal article" date="2017" name="Mol. Plant Pathol.">
        <title>A gapless genome sequence of the fungus Botrytis cinerea.</title>
        <authorList>
            <person name="Van Kan J.A."/>
            <person name="Stassen J.H."/>
            <person name="Mosbach A."/>
            <person name="Van Der Lee T.A."/>
            <person name="Faino L."/>
            <person name="Farmer A.D."/>
            <person name="Papasotiriou D.G."/>
            <person name="Zhou S."/>
            <person name="Seidl M.F."/>
            <person name="Cottam E."/>
            <person name="Edel D."/>
            <person name="Hahn M."/>
            <person name="Schwartz D.C."/>
            <person name="Dietrich R.A."/>
            <person name="Widdison S."/>
            <person name="Scalliet G."/>
        </authorList>
    </citation>
    <scope>NUCLEOTIDE SEQUENCE [LARGE SCALE GENOMIC DNA]</scope>
    <source>
        <strain evidence="2 3">B05.10</strain>
    </source>
</reference>
<evidence type="ECO:0000313" key="3">
    <source>
        <dbReference type="Proteomes" id="UP000001798"/>
    </source>
</evidence>
<dbReference type="SUPFAM" id="SSF63829">
    <property type="entry name" value="Calcium-dependent phosphotriesterase"/>
    <property type="match status" value="1"/>
</dbReference>
<dbReference type="PANTHER" id="PTHR42060">
    <property type="entry name" value="NHL REPEAT-CONTAINING PROTEIN-RELATED"/>
    <property type="match status" value="1"/>
</dbReference>
<feature type="chain" id="PRO_5016756234" description="Six-bladed beta-propeller-like protein" evidence="1">
    <location>
        <begin position="23"/>
        <end position="355"/>
    </location>
</feature>
<keyword evidence="1" id="KW-0732">Signal</keyword>
<organism evidence="2 3">
    <name type="scientific">Botryotinia fuckeliana (strain B05.10)</name>
    <name type="common">Noble rot fungus</name>
    <name type="synonym">Botrytis cinerea</name>
    <dbReference type="NCBI Taxonomy" id="332648"/>
    <lineage>
        <taxon>Eukaryota</taxon>
        <taxon>Fungi</taxon>
        <taxon>Dikarya</taxon>
        <taxon>Ascomycota</taxon>
        <taxon>Pezizomycotina</taxon>
        <taxon>Leotiomycetes</taxon>
        <taxon>Helotiales</taxon>
        <taxon>Sclerotiniaceae</taxon>
        <taxon>Botrytis</taxon>
    </lineage>
</organism>
<proteinExistence type="predicted"/>
<feature type="signal peptide" evidence="1">
    <location>
        <begin position="1"/>
        <end position="22"/>
    </location>
</feature>
<dbReference type="VEuPathDB" id="FungiDB:Bcin12g03520"/>
<gene>
    <name evidence="2" type="ORF">BCIN_12g03520</name>
</gene>
<accession>A0A384JZ55</accession>
<dbReference type="EMBL" id="CP009816">
    <property type="protein sequence ID" value="ATZ55792.1"/>
    <property type="molecule type" value="Genomic_DNA"/>
</dbReference>
<dbReference type="RefSeq" id="XP_001552261.2">
    <property type="nucleotide sequence ID" value="XM_001552211.2"/>
</dbReference>
<dbReference type="OrthoDB" id="9977941at2759"/>
<dbReference type="InterPro" id="IPR011042">
    <property type="entry name" value="6-blade_b-propeller_TolB-like"/>
</dbReference>
<protein>
    <recommendedName>
        <fullName evidence="4">Six-bladed beta-propeller-like protein</fullName>
    </recommendedName>
</protein>
<reference evidence="2 3" key="1">
    <citation type="journal article" date="2011" name="PLoS Genet.">
        <title>Genomic analysis of the necrotrophic fungal pathogens Sclerotinia sclerotiorum and Botrytis cinerea.</title>
        <authorList>
            <person name="Amselem J."/>
            <person name="Cuomo C.A."/>
            <person name="van Kan J.A."/>
            <person name="Viaud M."/>
            <person name="Benito E.P."/>
            <person name="Couloux A."/>
            <person name="Coutinho P.M."/>
            <person name="de Vries R.P."/>
            <person name="Dyer P.S."/>
            <person name="Fillinger S."/>
            <person name="Fournier E."/>
            <person name="Gout L."/>
            <person name="Hahn M."/>
            <person name="Kohn L."/>
            <person name="Lapalu N."/>
            <person name="Plummer K.M."/>
            <person name="Pradier J.M."/>
            <person name="Quevillon E."/>
            <person name="Sharon A."/>
            <person name="Simon A."/>
            <person name="ten Have A."/>
            <person name="Tudzynski B."/>
            <person name="Tudzynski P."/>
            <person name="Wincker P."/>
            <person name="Andrew M."/>
            <person name="Anthouard V."/>
            <person name="Beever R.E."/>
            <person name="Beffa R."/>
            <person name="Benoit I."/>
            <person name="Bouzid O."/>
            <person name="Brault B."/>
            <person name="Chen Z."/>
            <person name="Choquer M."/>
            <person name="Collemare J."/>
            <person name="Cotton P."/>
            <person name="Danchin E.G."/>
            <person name="Da Silva C."/>
            <person name="Gautier A."/>
            <person name="Giraud C."/>
            <person name="Giraud T."/>
            <person name="Gonzalez C."/>
            <person name="Grossetete S."/>
            <person name="Guldener U."/>
            <person name="Henrissat B."/>
            <person name="Howlett B.J."/>
            <person name="Kodira C."/>
            <person name="Kretschmer M."/>
            <person name="Lappartient A."/>
            <person name="Leroch M."/>
            <person name="Levis C."/>
            <person name="Mauceli E."/>
            <person name="Neuveglise C."/>
            <person name="Oeser B."/>
            <person name="Pearson M."/>
            <person name="Poulain J."/>
            <person name="Poussereau N."/>
            <person name="Quesneville H."/>
            <person name="Rascle C."/>
            <person name="Schumacher J."/>
            <person name="Segurens B."/>
            <person name="Sexton A."/>
            <person name="Silva E."/>
            <person name="Sirven C."/>
            <person name="Soanes D.M."/>
            <person name="Talbot N.J."/>
            <person name="Templeton M."/>
            <person name="Yandava C."/>
            <person name="Yarden O."/>
            <person name="Zeng Q."/>
            <person name="Rollins J.A."/>
            <person name="Lebrun M.H."/>
            <person name="Dickman M."/>
        </authorList>
    </citation>
    <scope>NUCLEOTIDE SEQUENCE [LARGE SCALE GENOMIC DNA]</scope>
    <source>
        <strain evidence="2 3">B05.10</strain>
    </source>
</reference>
<dbReference type="InterPro" id="IPR052998">
    <property type="entry name" value="Hetero-Diels-Alderase-like"/>
</dbReference>
<dbReference type="KEGG" id="bfu:BCIN_12g03520"/>
<dbReference type="Proteomes" id="UP000001798">
    <property type="component" value="Chromosome 12"/>
</dbReference>